<protein>
    <submittedName>
        <fullName evidence="2">Breast carcinoma-amplified sequence 3 homolog</fullName>
    </submittedName>
</protein>
<evidence type="ECO:0000313" key="1">
    <source>
        <dbReference type="Proteomes" id="UP000079169"/>
    </source>
</evidence>
<dbReference type="AlphaFoldDB" id="A0A3Q0JKT0"/>
<dbReference type="KEGG" id="dci:103520592"/>
<keyword evidence="1" id="KW-1185">Reference proteome</keyword>
<proteinExistence type="predicted"/>
<reference evidence="2" key="1">
    <citation type="submission" date="2025-08" db="UniProtKB">
        <authorList>
            <consortium name="RefSeq"/>
        </authorList>
    </citation>
    <scope>IDENTIFICATION</scope>
</reference>
<dbReference type="Proteomes" id="UP000079169">
    <property type="component" value="Unplaced"/>
</dbReference>
<dbReference type="PaxDb" id="121845-A0A3Q0JKT0"/>
<accession>A0A3Q0JKT0</accession>
<dbReference type="STRING" id="121845.A0A3Q0JKT0"/>
<gene>
    <name evidence="2" type="primary">LOC103520592</name>
</gene>
<dbReference type="GeneID" id="103520592"/>
<sequence length="138" mass="15442">MFQVEIITHAGPHRRLWMGPQFSFKTYTPPPSGEFSFDNIVTTNVNTMPTRSTPMNIEKSNKNVPVLIETVSTGSSDQSPRFMEELDRWGASHPHHPFLNIFSFLSLLILRCVTLLTEGDGFTCFLAPGVAFGTPTPR</sequence>
<name>A0A3Q0JKT0_DIACI</name>
<organism evidence="1 2">
    <name type="scientific">Diaphorina citri</name>
    <name type="common">Asian citrus psyllid</name>
    <dbReference type="NCBI Taxonomy" id="121845"/>
    <lineage>
        <taxon>Eukaryota</taxon>
        <taxon>Metazoa</taxon>
        <taxon>Ecdysozoa</taxon>
        <taxon>Arthropoda</taxon>
        <taxon>Hexapoda</taxon>
        <taxon>Insecta</taxon>
        <taxon>Pterygota</taxon>
        <taxon>Neoptera</taxon>
        <taxon>Paraneoptera</taxon>
        <taxon>Hemiptera</taxon>
        <taxon>Sternorrhyncha</taxon>
        <taxon>Psylloidea</taxon>
        <taxon>Psyllidae</taxon>
        <taxon>Diaphorininae</taxon>
        <taxon>Diaphorina</taxon>
    </lineage>
</organism>
<dbReference type="RefSeq" id="XP_026687445.1">
    <property type="nucleotide sequence ID" value="XM_026831644.1"/>
</dbReference>
<evidence type="ECO:0000313" key="2">
    <source>
        <dbReference type="RefSeq" id="XP_026687445.1"/>
    </source>
</evidence>